<dbReference type="InterPro" id="IPR036280">
    <property type="entry name" value="Multihaem_cyt_sf"/>
</dbReference>
<accession>Q4JN37</accession>
<dbReference type="AlphaFoldDB" id="Q4JN37"/>
<dbReference type="Gene3D" id="3.90.10.10">
    <property type="entry name" value="Cytochrome C3"/>
    <property type="match status" value="1"/>
</dbReference>
<proteinExistence type="predicted"/>
<dbReference type="EMBL" id="DQ068067">
    <property type="protein sequence ID" value="AAY89960.1"/>
    <property type="molecule type" value="Genomic_DNA"/>
</dbReference>
<evidence type="ECO:0000313" key="1">
    <source>
        <dbReference type="EMBL" id="AAY89960.1"/>
    </source>
</evidence>
<name>Q4JN37_9BACT</name>
<dbReference type="SUPFAM" id="SSF48695">
    <property type="entry name" value="Multiheme cytochromes"/>
    <property type="match status" value="1"/>
</dbReference>
<sequence>MRKEHYIFLLHQRDETVINGVRTKKHSFANCIDCHVSYDEQGKAIPINAEGQFCQECHVKTATNITCFSCHAAEPRFPKHSGMTSKMNTNDIKELVKHIKND</sequence>
<organism evidence="1">
    <name type="scientific">uncultured bacterium BAC13K9BAC</name>
    <dbReference type="NCBI Taxonomy" id="332979"/>
    <lineage>
        <taxon>Bacteria</taxon>
        <taxon>environmental samples</taxon>
    </lineage>
</organism>
<reference evidence="1" key="1">
    <citation type="journal article" date="2005" name="PLoS Biol.">
        <title>New insights into metabolic properties of marine bacteria encoding proteorhodopsins.</title>
        <authorList>
            <person name="Sabehi G."/>
            <person name="Loy A."/>
            <person name="Jung K.H."/>
            <person name="Partha R."/>
            <person name="Spudich J.L."/>
            <person name="Isaacson T."/>
            <person name="Hirschberg J."/>
            <person name="Wagner M."/>
            <person name="Beja O."/>
        </authorList>
    </citation>
    <scope>NUCLEOTIDE SEQUENCE</scope>
</reference>
<protein>
    <submittedName>
        <fullName evidence="1">Predicted DsrJ</fullName>
    </submittedName>
</protein>
<gene>
    <name evidence="1" type="primary">dsrJ</name>
</gene>